<feature type="region of interest" description="Disordered" evidence="1">
    <location>
        <begin position="1"/>
        <end position="26"/>
    </location>
</feature>
<protein>
    <submittedName>
        <fullName evidence="2">Uncharacterized protein</fullName>
    </submittedName>
</protein>
<organism evidence="2 3">
    <name type="scientific">Teladorsagia circumcincta</name>
    <name type="common">Brown stomach worm</name>
    <name type="synonym">Ostertagia circumcincta</name>
    <dbReference type="NCBI Taxonomy" id="45464"/>
    <lineage>
        <taxon>Eukaryota</taxon>
        <taxon>Metazoa</taxon>
        <taxon>Ecdysozoa</taxon>
        <taxon>Nematoda</taxon>
        <taxon>Chromadorea</taxon>
        <taxon>Rhabditida</taxon>
        <taxon>Rhabditina</taxon>
        <taxon>Rhabditomorpha</taxon>
        <taxon>Strongyloidea</taxon>
        <taxon>Trichostrongylidae</taxon>
        <taxon>Teladorsagia</taxon>
    </lineage>
</organism>
<reference evidence="2 3" key="1">
    <citation type="submission" date="2015-09" db="EMBL/GenBank/DDBJ databases">
        <title>Draft genome of the parasitic nematode Teladorsagia circumcincta isolate WARC Sus (inbred).</title>
        <authorList>
            <person name="Mitreva M."/>
        </authorList>
    </citation>
    <scope>NUCLEOTIDE SEQUENCE [LARGE SCALE GENOMIC DNA]</scope>
    <source>
        <strain evidence="2 3">S</strain>
    </source>
</reference>
<dbReference type="AlphaFoldDB" id="A0A2G9U459"/>
<gene>
    <name evidence="2" type="ORF">TELCIR_13325</name>
</gene>
<dbReference type="Proteomes" id="UP000230423">
    <property type="component" value="Unassembled WGS sequence"/>
</dbReference>
<feature type="compositionally biased region" description="Basic and acidic residues" evidence="1">
    <location>
        <begin position="12"/>
        <end position="26"/>
    </location>
</feature>
<sequence length="74" mass="8315">MRMDSMDNETVADPKSERSPVDRDVQKSCLNEDDCADFAFLPSIFLPTVAEEPTPKSSRKTPGKGRLMFNMYVA</sequence>
<name>A0A2G9U459_TELCI</name>
<dbReference type="EMBL" id="KZ349370">
    <property type="protein sequence ID" value="PIO65023.1"/>
    <property type="molecule type" value="Genomic_DNA"/>
</dbReference>
<keyword evidence="3" id="KW-1185">Reference proteome</keyword>
<evidence type="ECO:0000313" key="3">
    <source>
        <dbReference type="Proteomes" id="UP000230423"/>
    </source>
</evidence>
<accession>A0A2G9U459</accession>
<evidence type="ECO:0000313" key="2">
    <source>
        <dbReference type="EMBL" id="PIO65023.1"/>
    </source>
</evidence>
<proteinExistence type="predicted"/>
<evidence type="ECO:0000256" key="1">
    <source>
        <dbReference type="SAM" id="MobiDB-lite"/>
    </source>
</evidence>